<proteinExistence type="predicted"/>
<comment type="caution">
    <text evidence="1">The sequence shown here is derived from an EMBL/GenBank/DDBJ whole genome shotgun (WGS) entry which is preliminary data.</text>
</comment>
<organism evidence="1 2">
    <name type="scientific">Kibdelosporangium banguiense</name>
    <dbReference type="NCBI Taxonomy" id="1365924"/>
    <lineage>
        <taxon>Bacteria</taxon>
        <taxon>Bacillati</taxon>
        <taxon>Actinomycetota</taxon>
        <taxon>Actinomycetes</taxon>
        <taxon>Pseudonocardiales</taxon>
        <taxon>Pseudonocardiaceae</taxon>
        <taxon>Kibdelosporangium</taxon>
    </lineage>
</organism>
<evidence type="ECO:0000313" key="1">
    <source>
        <dbReference type="EMBL" id="MBP2323270.1"/>
    </source>
</evidence>
<dbReference type="Proteomes" id="UP001519332">
    <property type="component" value="Unassembled WGS sequence"/>
</dbReference>
<name>A0ABS4TGV9_9PSEU</name>
<reference evidence="1 2" key="1">
    <citation type="submission" date="2021-03" db="EMBL/GenBank/DDBJ databases">
        <title>Sequencing the genomes of 1000 actinobacteria strains.</title>
        <authorList>
            <person name="Klenk H.-P."/>
        </authorList>
    </citation>
    <scope>NUCLEOTIDE SEQUENCE [LARGE SCALE GENOMIC DNA]</scope>
    <source>
        <strain evidence="1 2">DSM 46670</strain>
    </source>
</reference>
<keyword evidence="2" id="KW-1185">Reference proteome</keyword>
<sequence length="137" mass="15900">MSEENIALPLQFGREFELWSYGVSHCLLLLRSKRNIDDPNSTRLDVLFRGVKEMKVPRSLNNISIDLIHKGDPLLDKLGVEREPEFYVFSLTADDYQSGYVVAWSVSFAEDDLDFEYPCAIEDSTFWPHVIKYGQYQ</sequence>
<dbReference type="RefSeq" id="WP_209639400.1">
    <property type="nucleotide sequence ID" value="NZ_JAGINW010000001.1"/>
</dbReference>
<gene>
    <name evidence="1" type="ORF">JOF56_003655</name>
</gene>
<evidence type="ECO:0000313" key="2">
    <source>
        <dbReference type="Proteomes" id="UP001519332"/>
    </source>
</evidence>
<dbReference type="EMBL" id="JAGINW010000001">
    <property type="protein sequence ID" value="MBP2323270.1"/>
    <property type="molecule type" value="Genomic_DNA"/>
</dbReference>
<accession>A0ABS4TGV9</accession>
<protein>
    <submittedName>
        <fullName evidence="1">Uncharacterized protein</fullName>
    </submittedName>
</protein>